<feature type="compositionally biased region" description="Basic and acidic residues" evidence="1">
    <location>
        <begin position="234"/>
        <end position="246"/>
    </location>
</feature>
<dbReference type="Pfam" id="PF00144">
    <property type="entry name" value="Beta-lactamase"/>
    <property type="match status" value="1"/>
</dbReference>
<proteinExistence type="predicted"/>
<feature type="compositionally biased region" description="Low complexity" evidence="1">
    <location>
        <begin position="218"/>
        <end position="233"/>
    </location>
</feature>
<reference evidence="5" key="1">
    <citation type="journal article" date="2019" name="Int. J. Syst. Evol. Microbiol.">
        <title>The Global Catalogue of Microorganisms (GCM) 10K type strain sequencing project: providing services to taxonomists for standard genome sequencing and annotation.</title>
        <authorList>
            <consortium name="The Broad Institute Genomics Platform"/>
            <consortium name="The Broad Institute Genome Sequencing Center for Infectious Disease"/>
            <person name="Wu L."/>
            <person name="Ma J."/>
        </authorList>
    </citation>
    <scope>NUCLEOTIDE SEQUENCE [LARGE SCALE GENOMIC DNA]</scope>
    <source>
        <strain evidence="5">CGMCC 4.7248</strain>
    </source>
</reference>
<feature type="chain" id="PRO_5046164166" evidence="2">
    <location>
        <begin position="24"/>
        <end position="274"/>
    </location>
</feature>
<dbReference type="SUPFAM" id="SSF56601">
    <property type="entry name" value="beta-lactamase/transpeptidase-like"/>
    <property type="match status" value="1"/>
</dbReference>
<dbReference type="GO" id="GO:0016787">
    <property type="term" value="F:hydrolase activity"/>
    <property type="evidence" value="ECO:0007669"/>
    <property type="project" value="UniProtKB-KW"/>
</dbReference>
<dbReference type="PROSITE" id="PS51318">
    <property type="entry name" value="TAT"/>
    <property type="match status" value="1"/>
</dbReference>
<dbReference type="InterPro" id="IPR050491">
    <property type="entry name" value="AmpC-like"/>
</dbReference>
<dbReference type="PANTHER" id="PTHR46825:SF7">
    <property type="entry name" value="D-ALANYL-D-ALANINE CARBOXYPEPTIDASE"/>
    <property type="match status" value="1"/>
</dbReference>
<dbReference type="PANTHER" id="PTHR46825">
    <property type="entry name" value="D-ALANYL-D-ALANINE-CARBOXYPEPTIDASE/ENDOPEPTIDASE AMPH"/>
    <property type="match status" value="1"/>
</dbReference>
<feature type="region of interest" description="Disordered" evidence="1">
    <location>
        <begin position="26"/>
        <end position="45"/>
    </location>
</feature>
<name>A0ABW0UII0_9ACTN</name>
<feature type="domain" description="Beta-lactamase-related" evidence="3">
    <location>
        <begin position="71"/>
        <end position="166"/>
    </location>
</feature>
<keyword evidence="5" id="KW-1185">Reference proteome</keyword>
<evidence type="ECO:0000259" key="3">
    <source>
        <dbReference type="Pfam" id="PF00144"/>
    </source>
</evidence>
<dbReference type="InterPro" id="IPR012338">
    <property type="entry name" value="Beta-lactam/transpept-like"/>
</dbReference>
<keyword evidence="2" id="KW-0732">Signal</keyword>
<keyword evidence="4" id="KW-0378">Hydrolase</keyword>
<evidence type="ECO:0000313" key="5">
    <source>
        <dbReference type="Proteomes" id="UP001596154"/>
    </source>
</evidence>
<dbReference type="EMBL" id="JBHSNY010000001">
    <property type="protein sequence ID" value="MFC5632973.1"/>
    <property type="molecule type" value="Genomic_DNA"/>
</dbReference>
<organism evidence="4 5">
    <name type="scientific">Streptomyces bullii</name>
    <dbReference type="NCBI Taxonomy" id="349910"/>
    <lineage>
        <taxon>Bacteria</taxon>
        <taxon>Bacillati</taxon>
        <taxon>Actinomycetota</taxon>
        <taxon>Actinomycetes</taxon>
        <taxon>Kitasatosporales</taxon>
        <taxon>Streptomycetaceae</taxon>
        <taxon>Streptomyces</taxon>
    </lineage>
</organism>
<accession>A0ABW0UII0</accession>
<dbReference type="Proteomes" id="UP001596154">
    <property type="component" value="Unassembled WGS sequence"/>
</dbReference>
<evidence type="ECO:0000256" key="2">
    <source>
        <dbReference type="SAM" id="SignalP"/>
    </source>
</evidence>
<feature type="compositionally biased region" description="Pro residues" evidence="1">
    <location>
        <begin position="263"/>
        <end position="274"/>
    </location>
</feature>
<sequence>MRARRRAILAASLTLALAPGAPAAPAFASPAPAAGAHRPEGPNATTLGEALAGLPDAEATAALVRVGGTAGTWHGSAGVHHLDSGRAADPHARFRAGSTTKAVTAAVVLQLTAEGRVGLDTPVQRYLPGLLGRDFRPVTVGQLLNHTSGIPAGDGFGNSFEEQYAHRFDPVHDGSGPPPGPRGGWLAGRTYGADWTEGVKPPPSGAGPMGRSRGPAKPMRTTGPTGPRSPGPAERAERAARAHRADGGSFQPSVVDRTGAPQKPTPSPTPLTPP</sequence>
<protein>
    <submittedName>
        <fullName evidence="4">Serine hydrolase domain-containing protein</fullName>
        <ecNumber evidence="4">3.-.-.-</ecNumber>
    </submittedName>
</protein>
<feature type="compositionally biased region" description="Low complexity" evidence="1">
    <location>
        <begin position="26"/>
        <end position="36"/>
    </location>
</feature>
<comment type="caution">
    <text evidence="4">The sequence shown here is derived from an EMBL/GenBank/DDBJ whole genome shotgun (WGS) entry which is preliminary data.</text>
</comment>
<evidence type="ECO:0000256" key="1">
    <source>
        <dbReference type="SAM" id="MobiDB-lite"/>
    </source>
</evidence>
<feature type="signal peptide" evidence="2">
    <location>
        <begin position="1"/>
        <end position="23"/>
    </location>
</feature>
<dbReference type="InterPro" id="IPR001466">
    <property type="entry name" value="Beta-lactam-related"/>
</dbReference>
<dbReference type="EC" id="3.-.-.-" evidence="4"/>
<gene>
    <name evidence="4" type="ORF">ACFPZJ_04040</name>
</gene>
<dbReference type="Gene3D" id="3.40.710.10">
    <property type="entry name" value="DD-peptidase/beta-lactamase superfamily"/>
    <property type="match status" value="1"/>
</dbReference>
<evidence type="ECO:0000313" key="4">
    <source>
        <dbReference type="EMBL" id="MFC5632973.1"/>
    </source>
</evidence>
<dbReference type="InterPro" id="IPR006311">
    <property type="entry name" value="TAT_signal"/>
</dbReference>
<feature type="region of interest" description="Disordered" evidence="1">
    <location>
        <begin position="168"/>
        <end position="274"/>
    </location>
</feature>